<keyword evidence="2 6" id="KW-0812">Transmembrane</keyword>
<accession>A0A8H6CJ27</accession>
<dbReference type="AlphaFoldDB" id="A0A8H6CJ27"/>
<dbReference type="PANTHER" id="PTHR46140:SF1">
    <property type="entry name" value="VACUOLAR TRANSPORTER CHAPERONE COMPLEX SUBUNIT 4-RELATED"/>
    <property type="match status" value="1"/>
</dbReference>
<comment type="subcellular location">
    <subcellularLocation>
        <location evidence="1">Endomembrane system</location>
        <topology evidence="1">Multi-pass membrane protein</topology>
    </subcellularLocation>
</comment>
<feature type="transmembrane region" description="Helical" evidence="6">
    <location>
        <begin position="376"/>
        <end position="398"/>
    </location>
</feature>
<keyword evidence="4 6" id="KW-0472">Membrane</keyword>
<evidence type="ECO:0000256" key="4">
    <source>
        <dbReference type="ARBA" id="ARBA00023136"/>
    </source>
</evidence>
<reference evidence="8 9" key="1">
    <citation type="journal article" date="2020" name="Genomics">
        <title>Complete, high-quality genomes from long-read metagenomic sequencing of two wolf lichen thalli reveals enigmatic genome architecture.</title>
        <authorList>
            <person name="McKenzie S.K."/>
            <person name="Walston R.F."/>
            <person name="Allen J.L."/>
        </authorList>
    </citation>
    <scope>NUCLEOTIDE SEQUENCE [LARGE SCALE GENOMIC DNA]</scope>
    <source>
        <strain evidence="8">WasteWater1</strain>
    </source>
</reference>
<gene>
    <name evidence="8" type="ORF">HO133_010683</name>
</gene>
<keyword evidence="9" id="KW-1185">Reference proteome</keyword>
<dbReference type="RefSeq" id="XP_037153169.1">
    <property type="nucleotide sequence ID" value="XM_037301535.1"/>
</dbReference>
<evidence type="ECO:0000256" key="5">
    <source>
        <dbReference type="SAM" id="MobiDB-lite"/>
    </source>
</evidence>
<dbReference type="EMBL" id="JACCJB010000009">
    <property type="protein sequence ID" value="KAF6224109.1"/>
    <property type="molecule type" value="Genomic_DNA"/>
</dbReference>
<dbReference type="GO" id="GO:0012505">
    <property type="term" value="C:endomembrane system"/>
    <property type="evidence" value="ECO:0007669"/>
    <property type="project" value="UniProtKB-SubCell"/>
</dbReference>
<evidence type="ECO:0000313" key="9">
    <source>
        <dbReference type="Proteomes" id="UP000593566"/>
    </source>
</evidence>
<feature type="region of interest" description="Disordered" evidence="5">
    <location>
        <begin position="211"/>
        <end position="239"/>
    </location>
</feature>
<protein>
    <recommendedName>
        <fullName evidence="7">DUF202 domain-containing protein</fullName>
    </recommendedName>
</protein>
<evidence type="ECO:0000256" key="2">
    <source>
        <dbReference type="ARBA" id="ARBA00022692"/>
    </source>
</evidence>
<proteinExistence type="predicted"/>
<dbReference type="GeneID" id="59339073"/>
<evidence type="ECO:0000313" key="8">
    <source>
        <dbReference type="EMBL" id="KAF6224109.1"/>
    </source>
</evidence>
<feature type="domain" description="DUF202" evidence="7">
    <location>
        <begin position="343"/>
        <end position="405"/>
    </location>
</feature>
<dbReference type="Pfam" id="PF02656">
    <property type="entry name" value="DUF202"/>
    <property type="match status" value="1"/>
</dbReference>
<dbReference type="InterPro" id="IPR003807">
    <property type="entry name" value="DUF202"/>
</dbReference>
<sequence>MAHKKHKPKQPGIDHRDISAEEAAKASSSIGPQPLMSTKHDLPNDADEVTTSGRPKKRRKINSNTGLEHHDLPASDISETSIIENIERPERAPDTSAQELPPEVRHLSSKYDFTTMSILSSAKISDKVKKVLLRVENFSFADPNSKPGIVVLHAKSEVASKMVSIVEIARQDIERDKGQWWQYSKLDGQLAELKTKSVKGRGDGKTLLEWQNERAGEESQGGVDEVGGEPRRASEEVRHDHEVVDGNEEMEDAFEIMVNPKEADQRAKQSGNGNGRKIRATPVMTIYFARVPVPGLKELYGSSDLLLRLFKHPANDSSTMSSQPLLQTAPGKRIALPTRVEPKVFFANERTFLSWLNFTVILGGLSIGLLNFGSDATSRICAGLFTIVAMGCMIYALVTFHWRARSIRLRGQGGFDDRFGPTVLAVVLAGAVVVNFVLRVTGT</sequence>
<name>A0A8H6CJ27_9LECA</name>
<dbReference type="GO" id="GO:0000329">
    <property type="term" value="C:fungal-type vacuole membrane"/>
    <property type="evidence" value="ECO:0007669"/>
    <property type="project" value="TreeGrafter"/>
</dbReference>
<evidence type="ECO:0000256" key="3">
    <source>
        <dbReference type="ARBA" id="ARBA00022989"/>
    </source>
</evidence>
<evidence type="ECO:0000256" key="6">
    <source>
        <dbReference type="SAM" id="Phobius"/>
    </source>
</evidence>
<dbReference type="InterPro" id="IPR051572">
    <property type="entry name" value="VTC_Complex_Subunit"/>
</dbReference>
<dbReference type="GO" id="GO:0033254">
    <property type="term" value="C:vacuolar transporter chaperone complex"/>
    <property type="evidence" value="ECO:0007669"/>
    <property type="project" value="TreeGrafter"/>
</dbReference>
<feature type="transmembrane region" description="Helical" evidence="6">
    <location>
        <begin position="419"/>
        <end position="438"/>
    </location>
</feature>
<feature type="transmembrane region" description="Helical" evidence="6">
    <location>
        <begin position="352"/>
        <end position="370"/>
    </location>
</feature>
<dbReference type="Proteomes" id="UP000593566">
    <property type="component" value="Unassembled WGS sequence"/>
</dbReference>
<keyword evidence="3 6" id="KW-1133">Transmembrane helix</keyword>
<comment type="caution">
    <text evidence="8">The sequence shown here is derived from an EMBL/GenBank/DDBJ whole genome shotgun (WGS) entry which is preliminary data.</text>
</comment>
<feature type="region of interest" description="Disordered" evidence="5">
    <location>
        <begin position="1"/>
        <end position="79"/>
    </location>
</feature>
<evidence type="ECO:0000259" key="7">
    <source>
        <dbReference type="Pfam" id="PF02656"/>
    </source>
</evidence>
<evidence type="ECO:0000256" key="1">
    <source>
        <dbReference type="ARBA" id="ARBA00004127"/>
    </source>
</evidence>
<feature type="compositionally biased region" description="Basic and acidic residues" evidence="5">
    <location>
        <begin position="12"/>
        <end position="24"/>
    </location>
</feature>
<organism evidence="8 9">
    <name type="scientific">Letharia lupina</name>
    <dbReference type="NCBI Taxonomy" id="560253"/>
    <lineage>
        <taxon>Eukaryota</taxon>
        <taxon>Fungi</taxon>
        <taxon>Dikarya</taxon>
        <taxon>Ascomycota</taxon>
        <taxon>Pezizomycotina</taxon>
        <taxon>Lecanoromycetes</taxon>
        <taxon>OSLEUM clade</taxon>
        <taxon>Lecanoromycetidae</taxon>
        <taxon>Lecanorales</taxon>
        <taxon>Lecanorineae</taxon>
        <taxon>Parmeliaceae</taxon>
        <taxon>Letharia</taxon>
    </lineage>
</organism>
<feature type="compositionally biased region" description="Basic and acidic residues" evidence="5">
    <location>
        <begin position="228"/>
        <end position="239"/>
    </location>
</feature>
<dbReference type="PANTHER" id="PTHR46140">
    <property type="entry name" value="VACUOLAR TRANSPORTER CHAPERONE 1-RELATED"/>
    <property type="match status" value="1"/>
</dbReference>